<dbReference type="AlphaFoldDB" id="E4V2S2"/>
<dbReference type="RefSeq" id="XP_003170059.1">
    <property type="nucleotide sequence ID" value="XM_003170011.1"/>
</dbReference>
<dbReference type="VEuPathDB" id="FungiDB:MGYG_07303"/>
<dbReference type="OrthoDB" id="4188597at2759"/>
<dbReference type="OMA" id="SENDWCE"/>
<accession>E4V2S2</accession>
<dbReference type="GO" id="GO:0008237">
    <property type="term" value="F:metallopeptidase activity"/>
    <property type="evidence" value="ECO:0007669"/>
    <property type="project" value="InterPro"/>
</dbReference>
<dbReference type="HOGENOM" id="CLU_1305670_0_0_1"/>
<keyword evidence="3" id="KW-1185">Reference proteome</keyword>
<dbReference type="GeneID" id="10025303"/>
<dbReference type="InParanoid" id="E4V2S2"/>
<evidence type="ECO:0000313" key="2">
    <source>
        <dbReference type="EMBL" id="EFR04296.1"/>
    </source>
</evidence>
<keyword evidence="1" id="KW-0843">Virulence</keyword>
<evidence type="ECO:0000313" key="3">
    <source>
        <dbReference type="Proteomes" id="UP000002669"/>
    </source>
</evidence>
<reference evidence="3" key="1">
    <citation type="journal article" date="2012" name="MBio">
        <title>Comparative genome analysis of Trichophyton rubrum and related dermatophytes reveals candidate genes involved in infection.</title>
        <authorList>
            <person name="Martinez D.A."/>
            <person name="Oliver B.G."/>
            <person name="Graeser Y."/>
            <person name="Goldberg J.M."/>
            <person name="Li W."/>
            <person name="Martinez-Rossi N.M."/>
            <person name="Monod M."/>
            <person name="Shelest E."/>
            <person name="Barton R.C."/>
            <person name="Birch E."/>
            <person name="Brakhage A.A."/>
            <person name="Chen Z."/>
            <person name="Gurr S.J."/>
            <person name="Heiman D."/>
            <person name="Heitman J."/>
            <person name="Kosti I."/>
            <person name="Rossi A."/>
            <person name="Saif S."/>
            <person name="Samalova M."/>
            <person name="Saunders C.W."/>
            <person name="Shea T."/>
            <person name="Summerbell R.C."/>
            <person name="Xu J."/>
            <person name="Young S."/>
            <person name="Zeng Q."/>
            <person name="Birren B.W."/>
            <person name="Cuomo C.A."/>
            <person name="White T.C."/>
        </authorList>
    </citation>
    <scope>NUCLEOTIDE SEQUENCE [LARGE SCALE GENOMIC DNA]</scope>
    <source>
        <strain evidence="3">ATCC MYA-4604 / CBS 118893</strain>
    </source>
</reference>
<dbReference type="EMBL" id="DS989828">
    <property type="protein sequence ID" value="EFR04296.1"/>
    <property type="molecule type" value="Genomic_DNA"/>
</dbReference>
<dbReference type="InterPro" id="IPR024079">
    <property type="entry name" value="MetalloPept_cat_dom_sf"/>
</dbReference>
<dbReference type="Gene3D" id="3.40.390.10">
    <property type="entry name" value="Collagenase (Catalytic Domain)"/>
    <property type="match status" value="1"/>
</dbReference>
<dbReference type="Proteomes" id="UP000002669">
    <property type="component" value="Unassembled WGS sequence"/>
</dbReference>
<name>E4V2S2_ARTGP</name>
<proteinExistence type="predicted"/>
<protein>
    <recommendedName>
        <fullName evidence="4">Lysine-specific metallo-endopeptidase domain-containing protein</fullName>
    </recommendedName>
</protein>
<organism evidence="3">
    <name type="scientific">Arthroderma gypseum (strain ATCC MYA-4604 / CBS 118893)</name>
    <name type="common">Microsporum gypseum</name>
    <dbReference type="NCBI Taxonomy" id="535722"/>
    <lineage>
        <taxon>Eukaryota</taxon>
        <taxon>Fungi</taxon>
        <taxon>Dikarya</taxon>
        <taxon>Ascomycota</taxon>
        <taxon>Pezizomycotina</taxon>
        <taxon>Eurotiomycetes</taxon>
        <taxon>Eurotiomycetidae</taxon>
        <taxon>Onygenales</taxon>
        <taxon>Arthrodermataceae</taxon>
        <taxon>Nannizzia</taxon>
    </lineage>
</organism>
<evidence type="ECO:0000256" key="1">
    <source>
        <dbReference type="ARBA" id="ARBA00023026"/>
    </source>
</evidence>
<evidence type="ECO:0008006" key="4">
    <source>
        <dbReference type="Google" id="ProtNLM"/>
    </source>
</evidence>
<sequence>MFYLLEMLDELIKNLNDGDLDFWCDDSLLSLTAPPDASPHGDVEPGHTFFWDTRDASDEGQCWVDYPGRACQDNVQGFNMRGVQRDTIVLCPKLFRDSAALGEFKVDMTSRPPMFSRGVHIDKFSNSLMFVLIHELSHCVHLLGDLWTDDVPGTRDGYGWAEAIHHGRNNHLNALANAAMFLSENDWCEGVANDMFDDGVIG</sequence>
<dbReference type="eggNOG" id="ENOG502RSIJ">
    <property type="taxonomic scope" value="Eukaryota"/>
</dbReference>
<gene>
    <name evidence="2" type="ORF">MGYG_07303</name>
</gene>